<keyword evidence="3 7" id="KW-0694">RNA-binding</keyword>
<evidence type="ECO:0000313" key="9">
    <source>
        <dbReference type="Proteomes" id="UP000054785"/>
    </source>
</evidence>
<dbReference type="InterPro" id="IPR004389">
    <property type="entry name" value="Ribosomal_uL18_bac-type"/>
</dbReference>
<keyword evidence="9" id="KW-1185">Reference proteome</keyword>
<dbReference type="GO" id="GO:0022625">
    <property type="term" value="C:cytosolic large ribosomal subunit"/>
    <property type="evidence" value="ECO:0007669"/>
    <property type="project" value="TreeGrafter"/>
</dbReference>
<dbReference type="CDD" id="cd00432">
    <property type="entry name" value="Ribosomal_L18_L5e"/>
    <property type="match status" value="1"/>
</dbReference>
<evidence type="ECO:0000256" key="4">
    <source>
        <dbReference type="ARBA" id="ARBA00022980"/>
    </source>
</evidence>
<comment type="caution">
    <text evidence="8">The sequence shown here is derived from an EMBL/GenBank/DDBJ whole genome shotgun (WGS) entry which is preliminary data.</text>
</comment>
<evidence type="ECO:0000256" key="2">
    <source>
        <dbReference type="ARBA" id="ARBA00022730"/>
    </source>
</evidence>
<comment type="subunit">
    <text evidence="7">Part of the 50S ribosomal subunit; part of the 5S rRNA/L5/L18/L25 subcomplex. Contacts the 5S and 23S rRNAs.</text>
</comment>
<keyword evidence="4 7" id="KW-0689">Ribosomal protein</keyword>
<name>A0A0W0TTV8_9GAMM</name>
<evidence type="ECO:0000256" key="5">
    <source>
        <dbReference type="ARBA" id="ARBA00023274"/>
    </source>
</evidence>
<reference evidence="8 9" key="1">
    <citation type="submission" date="2015-11" db="EMBL/GenBank/DDBJ databases">
        <title>Genomic analysis of 38 Legionella species identifies large and diverse effector repertoires.</title>
        <authorList>
            <person name="Burstein D."/>
            <person name="Amaro F."/>
            <person name="Zusman T."/>
            <person name="Lifshitz Z."/>
            <person name="Cohen O."/>
            <person name="Gilbert J.A."/>
            <person name="Pupko T."/>
            <person name="Shuman H.A."/>
            <person name="Segal G."/>
        </authorList>
    </citation>
    <scope>NUCLEOTIDE SEQUENCE [LARGE SCALE GENOMIC DNA]</scope>
    <source>
        <strain evidence="8 9">ATCC 49504</strain>
    </source>
</reference>
<dbReference type="InterPro" id="IPR005484">
    <property type="entry name" value="Ribosomal_uL18_bac/plant/anim"/>
</dbReference>
<gene>
    <name evidence="7" type="primary">rplR</name>
    <name evidence="8" type="ORF">Lgee_1321</name>
</gene>
<dbReference type="GO" id="GO:0008097">
    <property type="term" value="F:5S rRNA binding"/>
    <property type="evidence" value="ECO:0007669"/>
    <property type="project" value="TreeGrafter"/>
</dbReference>
<organism evidence="8 9">
    <name type="scientific">Legionella geestiana</name>
    <dbReference type="NCBI Taxonomy" id="45065"/>
    <lineage>
        <taxon>Bacteria</taxon>
        <taxon>Pseudomonadati</taxon>
        <taxon>Pseudomonadota</taxon>
        <taxon>Gammaproteobacteria</taxon>
        <taxon>Legionellales</taxon>
        <taxon>Legionellaceae</taxon>
        <taxon>Legionella</taxon>
    </lineage>
</organism>
<proteinExistence type="inferred from homology"/>
<dbReference type="EMBL" id="LNYC01000051">
    <property type="protein sequence ID" value="KTC99055.1"/>
    <property type="molecule type" value="Genomic_DNA"/>
</dbReference>
<evidence type="ECO:0000313" key="8">
    <source>
        <dbReference type="EMBL" id="KTC99055.1"/>
    </source>
</evidence>
<keyword evidence="2 7" id="KW-0699">rRNA-binding</keyword>
<dbReference type="GO" id="GO:0003735">
    <property type="term" value="F:structural constituent of ribosome"/>
    <property type="evidence" value="ECO:0007669"/>
    <property type="project" value="InterPro"/>
</dbReference>
<accession>A0A0W0TTV8</accession>
<dbReference type="HAMAP" id="MF_01337_B">
    <property type="entry name" value="Ribosomal_uL18_B"/>
    <property type="match status" value="1"/>
</dbReference>
<evidence type="ECO:0000256" key="3">
    <source>
        <dbReference type="ARBA" id="ARBA00022884"/>
    </source>
</evidence>
<sequence length="118" mass="13090">MNKELARSRRGKRTKAIIRRSERARLVVFRSGLHMYAQIIVPGTHGDNVVVSCSTLDKELRTGLSGNKTDQARKVGQLIAARAIANNLKEVAFDRAGYRYHGRVKALAEAAREAGLNF</sequence>
<dbReference type="STRING" id="45065.Lgee_1321"/>
<dbReference type="Proteomes" id="UP000054785">
    <property type="component" value="Unassembled WGS sequence"/>
</dbReference>
<dbReference type="GO" id="GO:0006412">
    <property type="term" value="P:translation"/>
    <property type="evidence" value="ECO:0007669"/>
    <property type="project" value="UniProtKB-UniRule"/>
</dbReference>
<dbReference type="FunFam" id="3.30.420.100:FF:000001">
    <property type="entry name" value="50S ribosomal protein L18"/>
    <property type="match status" value="1"/>
</dbReference>
<dbReference type="SUPFAM" id="SSF53137">
    <property type="entry name" value="Translational machinery components"/>
    <property type="match status" value="1"/>
</dbReference>
<protein>
    <recommendedName>
        <fullName evidence="6 7">Large ribosomal subunit protein uL18</fullName>
    </recommendedName>
</protein>
<dbReference type="OrthoDB" id="9810939at2"/>
<evidence type="ECO:0000256" key="7">
    <source>
        <dbReference type="HAMAP-Rule" id="MF_01337"/>
    </source>
</evidence>
<dbReference type="AlphaFoldDB" id="A0A0W0TTV8"/>
<keyword evidence="5 7" id="KW-0687">Ribonucleoprotein</keyword>
<dbReference type="PATRIC" id="fig|45065.4.peg.1428"/>
<dbReference type="PANTHER" id="PTHR12899">
    <property type="entry name" value="39S RIBOSOMAL PROTEIN L18, MITOCHONDRIAL"/>
    <property type="match status" value="1"/>
</dbReference>
<comment type="function">
    <text evidence="7">This is one of the proteins that bind and probably mediate the attachment of the 5S RNA into the large ribosomal subunit, where it forms part of the central protuberance.</text>
</comment>
<evidence type="ECO:0000256" key="1">
    <source>
        <dbReference type="ARBA" id="ARBA00007116"/>
    </source>
</evidence>
<dbReference type="InterPro" id="IPR057268">
    <property type="entry name" value="Ribosomal_L18"/>
</dbReference>
<evidence type="ECO:0000256" key="6">
    <source>
        <dbReference type="ARBA" id="ARBA00035197"/>
    </source>
</evidence>
<dbReference type="Gene3D" id="3.30.420.100">
    <property type="match status" value="1"/>
</dbReference>
<dbReference type="PANTHER" id="PTHR12899:SF3">
    <property type="entry name" value="LARGE RIBOSOMAL SUBUNIT PROTEIN UL18M"/>
    <property type="match status" value="1"/>
</dbReference>
<dbReference type="RefSeq" id="WP_028386034.1">
    <property type="nucleotide sequence ID" value="NZ_CAAAHN010000011.1"/>
</dbReference>
<comment type="similarity">
    <text evidence="1 7">Belongs to the universal ribosomal protein uL18 family.</text>
</comment>
<dbReference type="Pfam" id="PF00861">
    <property type="entry name" value="Ribosomal_L18p"/>
    <property type="match status" value="1"/>
</dbReference>
<dbReference type="NCBIfam" id="TIGR00060">
    <property type="entry name" value="L18_bact"/>
    <property type="match status" value="1"/>
</dbReference>